<dbReference type="GO" id="GO:0007059">
    <property type="term" value="P:chromosome segregation"/>
    <property type="evidence" value="ECO:0007669"/>
    <property type="project" value="UniProtKB-KW"/>
</dbReference>
<protein>
    <submittedName>
        <fullName evidence="5">ParB/RepB/Spo0J family partition domain protein</fullName>
    </submittedName>
</protein>
<evidence type="ECO:0000313" key="5">
    <source>
        <dbReference type="EMBL" id="OES24118.1"/>
    </source>
</evidence>
<dbReference type="InterPro" id="IPR036086">
    <property type="entry name" value="ParB/Sulfiredoxin_sf"/>
</dbReference>
<dbReference type="InterPro" id="IPR041468">
    <property type="entry name" value="HTH_ParB/Spo0J"/>
</dbReference>
<keyword evidence="6" id="KW-1185">Reference proteome</keyword>
<dbReference type="Gene3D" id="1.10.10.2830">
    <property type="match status" value="1"/>
</dbReference>
<dbReference type="PANTHER" id="PTHR33375:SF1">
    <property type="entry name" value="CHROMOSOME-PARTITIONING PROTEIN PARB-RELATED"/>
    <property type="match status" value="1"/>
</dbReference>
<gene>
    <name evidence="5" type="ORF">BFV95_4863</name>
</gene>
<proteinExistence type="inferred from homology"/>
<name>A0AB36FKJ9_ALTMA</name>
<evidence type="ECO:0000256" key="2">
    <source>
        <dbReference type="ARBA" id="ARBA00022829"/>
    </source>
</evidence>
<feature type="domain" description="ParB-like N-terminal" evidence="4">
    <location>
        <begin position="19"/>
        <end position="112"/>
    </location>
</feature>
<dbReference type="GO" id="GO:0005694">
    <property type="term" value="C:chromosome"/>
    <property type="evidence" value="ECO:0007669"/>
    <property type="project" value="TreeGrafter"/>
</dbReference>
<dbReference type="Proteomes" id="UP000095392">
    <property type="component" value="Unassembled WGS sequence"/>
</dbReference>
<dbReference type="Pfam" id="PF17762">
    <property type="entry name" value="HTH_ParB"/>
    <property type="match status" value="1"/>
</dbReference>
<dbReference type="InterPro" id="IPR050336">
    <property type="entry name" value="Chromosome_partition/occlusion"/>
</dbReference>
<reference evidence="5 6" key="1">
    <citation type="submission" date="2016-09" db="EMBL/GenBank/DDBJ databases">
        <title>Draft Genome Sequence of four Alteromonas macleodii strains isolated from copper coupons and grown long-term at elevated copper levels.</title>
        <authorList>
            <person name="Cusick K."/>
            <person name="Dale J."/>
            <person name="Little B."/>
            <person name="Biffinger J."/>
        </authorList>
    </citation>
    <scope>NUCLEOTIDE SEQUENCE [LARGE SCALE GENOMIC DNA]</scope>
    <source>
        <strain evidence="5 6">KCP01</strain>
    </source>
</reference>
<feature type="region of interest" description="Disordered" evidence="3">
    <location>
        <begin position="1"/>
        <end position="21"/>
    </location>
</feature>
<dbReference type="NCBIfam" id="TIGR00180">
    <property type="entry name" value="parB_part"/>
    <property type="match status" value="1"/>
</dbReference>
<dbReference type="SMART" id="SM00470">
    <property type="entry name" value="ParB"/>
    <property type="match status" value="1"/>
</dbReference>
<evidence type="ECO:0000256" key="3">
    <source>
        <dbReference type="SAM" id="MobiDB-lite"/>
    </source>
</evidence>
<feature type="compositionally biased region" description="Basic and acidic residues" evidence="3">
    <location>
        <begin position="1"/>
        <end position="17"/>
    </location>
</feature>
<dbReference type="SUPFAM" id="SSF110849">
    <property type="entry name" value="ParB/Sulfiredoxin"/>
    <property type="match status" value="1"/>
</dbReference>
<dbReference type="GO" id="GO:0003677">
    <property type="term" value="F:DNA binding"/>
    <property type="evidence" value="ECO:0007669"/>
    <property type="project" value="InterPro"/>
</dbReference>
<dbReference type="AlphaFoldDB" id="A0AB36FKJ9"/>
<dbReference type="EMBL" id="MIPY01000066">
    <property type="protein sequence ID" value="OES24118.1"/>
    <property type="molecule type" value="Genomic_DNA"/>
</dbReference>
<dbReference type="SUPFAM" id="SSF109709">
    <property type="entry name" value="KorB DNA-binding domain-like"/>
    <property type="match status" value="1"/>
</dbReference>
<evidence type="ECO:0000259" key="4">
    <source>
        <dbReference type="SMART" id="SM00470"/>
    </source>
</evidence>
<accession>A0AB36FKJ9</accession>
<dbReference type="RefSeq" id="WP_069945467.1">
    <property type="nucleotide sequence ID" value="NZ_MIPW01000035.1"/>
</dbReference>
<organism evidence="5 6">
    <name type="scientific">Alteromonas macleodii</name>
    <name type="common">Pseudoalteromonas macleodii</name>
    <dbReference type="NCBI Taxonomy" id="28108"/>
    <lineage>
        <taxon>Bacteria</taxon>
        <taxon>Pseudomonadati</taxon>
        <taxon>Pseudomonadota</taxon>
        <taxon>Gammaproteobacteria</taxon>
        <taxon>Alteromonadales</taxon>
        <taxon>Alteromonadaceae</taxon>
        <taxon>Alteromonas/Salinimonas group</taxon>
        <taxon>Alteromonas</taxon>
    </lineage>
</organism>
<evidence type="ECO:0000313" key="6">
    <source>
        <dbReference type="Proteomes" id="UP000095392"/>
    </source>
</evidence>
<dbReference type="PANTHER" id="PTHR33375">
    <property type="entry name" value="CHROMOSOME-PARTITIONING PROTEIN PARB-RELATED"/>
    <property type="match status" value="1"/>
</dbReference>
<dbReference type="InterPro" id="IPR003115">
    <property type="entry name" value="ParB_N"/>
</dbReference>
<comment type="similarity">
    <text evidence="1">Belongs to the ParB family.</text>
</comment>
<comment type="caution">
    <text evidence="5">The sequence shown here is derived from an EMBL/GenBank/DDBJ whole genome shotgun (WGS) entry which is preliminary data.</text>
</comment>
<dbReference type="Gene3D" id="3.90.1530.30">
    <property type="match status" value="1"/>
</dbReference>
<evidence type="ECO:0000256" key="1">
    <source>
        <dbReference type="ARBA" id="ARBA00006295"/>
    </source>
</evidence>
<dbReference type="Pfam" id="PF02195">
    <property type="entry name" value="ParB_N"/>
    <property type="match status" value="1"/>
</dbReference>
<dbReference type="InterPro" id="IPR004437">
    <property type="entry name" value="ParB/RepB/Spo0J"/>
</dbReference>
<keyword evidence="2" id="KW-0159">Chromosome partition</keyword>
<sequence length="568" mass="62311">MAQPAEKPDFSHLKDGDTGTIDPRLIEDFRFGNQRGDRTPKEFDELCASVAKHGVISPLTIWHSQNGTDRVEAIAGHGRRDAALHNNLDAVPFVYREVDEDQAFAMHLAENNDREDLSYMALSKAVLRYMTQFKGDVEAVASKLNLTVIKCRELLEINKCSDKVKQAVMDGHITLSHAIILAPFPQSAQDQNLPTIIAEKWTVATLRQRVGKAKLPLDRAVFDKSECENCPNNTVPQLGLFGSTEATAQCAKPSCFQAKTTAHMEVRKVELAEEYGHILLLSQTTDKVRNTVSADVVGEAQFAECGSCDNRVAVLSDSWGKAGQITENQCVDKTCFTKCKSAFAEEVKKQADAVTTTATPEAAATTAKKTAKKTAKSASKGALPNVVKEHYKKIYRQAAAEFYKDDDRFTACLLSAALLSHAKVKLGDTTYSSFSDILVAMLGMSNEDRQKWVKKAALAFLTDTDTDANHTNVTDTLIKCLAADKETALPFVTKFWMPTDDNLKVYTKALLAPLAKAAGVVEVLDAKEKGSFGRLSKKGKPEFIAGIQAAEVNWDEYAPQNFTAMINK</sequence>